<dbReference type="InterPro" id="IPR013693">
    <property type="entry name" value="SpoIID/LytB_N"/>
</dbReference>
<dbReference type="Pfam" id="PF08486">
    <property type="entry name" value="SpoIID"/>
    <property type="match status" value="1"/>
</dbReference>
<sequence>MTEGNRMFIQDKRSYSRLLLMLLLLTALVSSSTRAVVHAAVKVPDTIRVAFFINLGTKYQSLTPVATLQSANGLNLIWRDPQTGISAGTIAPGQSVRFAMDGYRALLLETTDLGAAIAVLKKVQASSNAAFVTQLTKSGKTVYQVTEGAYSTAAQASSALTKWTNAGVAAGVQTLLSARVAGPWAVEAGSYASAAEAASAAAQLGNAGLDAFAALKPQNGTLSYVVRVGQEKDATALSALQQSVAAAGFANARIPDAVEPYTSLRTDMTLNGSANKPVTLYAIPSGPSTVLRAEPAGSGGILLTERNKRTYRGSMEMSVLNQSLAVVNEVDYEQYLYSVVGAEIGSKWPLEAQKAQAVAARSYALSSGMGFQIANVVDTTTSQAYYGIGYENANATEGVNQTAGEVMTQGGKAINAVFSANSGGITADNAIEIWGGDNSFLSSAVPSPDDGPQKGLLDWYYVALPSGQTGYIRSDLLENSGQTHVSGAKYLRVTGEGTAVRSKPQVVSTVEPVARVGTGTLVVQLGKVAEYSDYSWIEDPMTPDQLLTALNKRAKSPITGPLLTLEVTKRGPSGRVTEIAANGVPVNVGAGDNLRGALNSLKSTLFSVEETGRYTIVDGNGTVREVPSQSGSLQVIGGAGTSGSLPASNAFFMDGNGNLRAVTTSPLFVFSGKGYGHGLGMSQWGAKAFAEQGYDYQYILKYYYKNVSIEKGA</sequence>
<accession>A0A494XX30</accession>
<organism evidence="2 3">
    <name type="scientific">Cohnella endophytica</name>
    <dbReference type="NCBI Taxonomy" id="2419778"/>
    <lineage>
        <taxon>Bacteria</taxon>
        <taxon>Bacillati</taxon>
        <taxon>Bacillota</taxon>
        <taxon>Bacilli</taxon>
        <taxon>Bacillales</taxon>
        <taxon>Paenibacillaceae</taxon>
        <taxon>Cohnella</taxon>
    </lineage>
</organism>
<dbReference type="PROSITE" id="PS51724">
    <property type="entry name" value="SPOR"/>
    <property type="match status" value="1"/>
</dbReference>
<dbReference type="AlphaFoldDB" id="A0A494XX30"/>
<dbReference type="GO" id="GO:0042834">
    <property type="term" value="F:peptidoglycan binding"/>
    <property type="evidence" value="ECO:0007669"/>
    <property type="project" value="InterPro"/>
</dbReference>
<name>A0A494XX30_9BACL</name>
<feature type="domain" description="SPOR" evidence="1">
    <location>
        <begin position="178"/>
        <end position="257"/>
    </location>
</feature>
<dbReference type="PANTHER" id="PTHR30032:SF4">
    <property type="entry name" value="AMIDASE ENHANCER"/>
    <property type="match status" value="1"/>
</dbReference>
<keyword evidence="3" id="KW-1185">Reference proteome</keyword>
<dbReference type="Pfam" id="PF05036">
    <property type="entry name" value="SPOR"/>
    <property type="match status" value="1"/>
</dbReference>
<protein>
    <submittedName>
        <fullName evidence="2">SpoIID/LytB domain-containing protein</fullName>
    </submittedName>
</protein>
<dbReference type="EMBL" id="RBZM01000005">
    <property type="protein sequence ID" value="RKP54264.1"/>
    <property type="molecule type" value="Genomic_DNA"/>
</dbReference>
<dbReference type="InterPro" id="IPR007730">
    <property type="entry name" value="SPOR-like_dom"/>
</dbReference>
<dbReference type="SUPFAM" id="SSF110997">
    <property type="entry name" value="Sporulation related repeat"/>
    <property type="match status" value="1"/>
</dbReference>
<dbReference type="InterPro" id="IPR013486">
    <property type="entry name" value="SpoIID/LytB"/>
</dbReference>
<comment type="caution">
    <text evidence="2">The sequence shown here is derived from an EMBL/GenBank/DDBJ whole genome shotgun (WGS) entry which is preliminary data.</text>
</comment>
<evidence type="ECO:0000313" key="3">
    <source>
        <dbReference type="Proteomes" id="UP000282076"/>
    </source>
</evidence>
<dbReference type="GO" id="GO:0030288">
    <property type="term" value="C:outer membrane-bounded periplasmic space"/>
    <property type="evidence" value="ECO:0007669"/>
    <property type="project" value="TreeGrafter"/>
</dbReference>
<dbReference type="NCBIfam" id="TIGR02669">
    <property type="entry name" value="SpoIID_LytB"/>
    <property type="match status" value="1"/>
</dbReference>
<evidence type="ECO:0000259" key="1">
    <source>
        <dbReference type="PROSITE" id="PS51724"/>
    </source>
</evidence>
<dbReference type="Proteomes" id="UP000282076">
    <property type="component" value="Unassembled WGS sequence"/>
</dbReference>
<evidence type="ECO:0000313" key="2">
    <source>
        <dbReference type="EMBL" id="RKP54264.1"/>
    </source>
</evidence>
<gene>
    <name evidence="2" type="ORF">D7Z26_12915</name>
</gene>
<dbReference type="InterPro" id="IPR051922">
    <property type="entry name" value="Bact_Sporulation_Assoc"/>
</dbReference>
<dbReference type="PANTHER" id="PTHR30032">
    <property type="entry name" value="N-ACETYLMURAMOYL-L-ALANINE AMIDASE-RELATED"/>
    <property type="match status" value="1"/>
</dbReference>
<reference evidence="2 3" key="1">
    <citation type="submission" date="2018-10" db="EMBL/GenBank/DDBJ databases">
        <title>Cohnella sp. M2MS4P-1, whole genome shotgun sequence.</title>
        <authorList>
            <person name="Tuo L."/>
        </authorList>
    </citation>
    <scope>NUCLEOTIDE SEQUENCE [LARGE SCALE GENOMIC DNA]</scope>
    <source>
        <strain evidence="2 3">M2MS4P-1</strain>
    </source>
</reference>
<proteinExistence type="predicted"/>
<dbReference type="Gene3D" id="3.30.70.1070">
    <property type="entry name" value="Sporulation related repeat"/>
    <property type="match status" value="1"/>
</dbReference>
<dbReference type="GO" id="GO:0030435">
    <property type="term" value="P:sporulation resulting in formation of a cellular spore"/>
    <property type="evidence" value="ECO:0007669"/>
    <property type="project" value="InterPro"/>
</dbReference>
<dbReference type="InterPro" id="IPR036680">
    <property type="entry name" value="SPOR-like_sf"/>
</dbReference>